<reference evidence="4" key="1">
    <citation type="submission" date="2022-08" db="UniProtKB">
        <authorList>
            <consortium name="EnsemblMetazoa"/>
        </authorList>
    </citation>
    <scope>IDENTIFICATION</scope>
    <source>
        <strain evidence="4">05x7-T-G4-1.051#20</strain>
    </source>
</reference>
<feature type="signal peptide" evidence="2">
    <location>
        <begin position="1"/>
        <end position="23"/>
    </location>
</feature>
<keyword evidence="5" id="KW-1185">Reference proteome</keyword>
<dbReference type="PANTHER" id="PTHR19324:SF33">
    <property type="entry name" value="MUCIN-5AC"/>
    <property type="match status" value="1"/>
</dbReference>
<dbReference type="AlphaFoldDB" id="A0A8W8LXT0"/>
<feature type="region of interest" description="Disordered" evidence="1">
    <location>
        <begin position="192"/>
        <end position="212"/>
    </location>
</feature>
<dbReference type="EnsemblMetazoa" id="G29609.1">
    <property type="protein sequence ID" value="G29609.1:cds"/>
    <property type="gene ID" value="G29609"/>
</dbReference>
<dbReference type="Proteomes" id="UP000005408">
    <property type="component" value="Unassembled WGS sequence"/>
</dbReference>
<evidence type="ECO:0000313" key="5">
    <source>
        <dbReference type="Proteomes" id="UP000005408"/>
    </source>
</evidence>
<dbReference type="InterPro" id="IPR031569">
    <property type="entry name" value="ApeC"/>
</dbReference>
<protein>
    <recommendedName>
        <fullName evidence="3">Apextrin C-terminal domain-containing protein</fullName>
    </recommendedName>
</protein>
<dbReference type="PANTHER" id="PTHR19324">
    <property type="entry name" value="PERFORIN-LIKE PROTEIN 1"/>
    <property type="match status" value="1"/>
</dbReference>
<proteinExistence type="predicted"/>
<dbReference type="Pfam" id="PF16977">
    <property type="entry name" value="ApeC"/>
    <property type="match status" value="1"/>
</dbReference>
<accession>A0A8W8LXT0</accession>
<evidence type="ECO:0000259" key="3">
    <source>
        <dbReference type="Pfam" id="PF16977"/>
    </source>
</evidence>
<evidence type="ECO:0000256" key="2">
    <source>
        <dbReference type="SAM" id="SignalP"/>
    </source>
</evidence>
<feature type="chain" id="PRO_5036443465" description="Apextrin C-terminal domain-containing protein" evidence="2">
    <location>
        <begin position="24"/>
        <end position="226"/>
    </location>
</feature>
<name>A0A8W8LXT0_MAGGI</name>
<evidence type="ECO:0000313" key="4">
    <source>
        <dbReference type="EnsemblMetazoa" id="G29609.1:cds"/>
    </source>
</evidence>
<feature type="domain" description="Apextrin C-terminal" evidence="3">
    <location>
        <begin position="26"/>
        <end position="223"/>
    </location>
</feature>
<evidence type="ECO:0000256" key="1">
    <source>
        <dbReference type="SAM" id="MobiDB-lite"/>
    </source>
</evidence>
<keyword evidence="2" id="KW-0732">Signal</keyword>
<organism evidence="4 5">
    <name type="scientific">Magallana gigas</name>
    <name type="common">Pacific oyster</name>
    <name type="synonym">Crassostrea gigas</name>
    <dbReference type="NCBI Taxonomy" id="29159"/>
    <lineage>
        <taxon>Eukaryota</taxon>
        <taxon>Metazoa</taxon>
        <taxon>Spiralia</taxon>
        <taxon>Lophotrochozoa</taxon>
        <taxon>Mollusca</taxon>
        <taxon>Bivalvia</taxon>
        <taxon>Autobranchia</taxon>
        <taxon>Pteriomorphia</taxon>
        <taxon>Ostreida</taxon>
        <taxon>Ostreoidea</taxon>
        <taxon>Ostreidae</taxon>
        <taxon>Magallana</taxon>
    </lineage>
</organism>
<sequence length="226" mass="25335">MTSFDMKTIGMCVLFSFTSVTTAVEWPFGTYTLLKPKSGCPRGWLEGWRHQDTEDSRAANSITLGHHFAGTFGRNMKFYYCTKDPNTGMNGGLWPAGNYCIFQHGLSCPEEFLPGTVHWDDEDSHNKNSYGGVLPTGSYGRNTDINYCCRDDGSYTKPILLPTSQPFYLLKFSSPCQLVKGMYVTEENVHFDDEDSNNKNSASGKHPMGTGKVPDQNFMNCYYSPL</sequence>